<comment type="caution">
    <text evidence="1">The sequence shown here is derived from an EMBL/GenBank/DDBJ whole genome shotgun (WGS) entry which is preliminary data.</text>
</comment>
<dbReference type="AlphaFoldDB" id="A0A846N1A6"/>
<name>A0A846N1A6_9PROT</name>
<proteinExistence type="predicted"/>
<reference evidence="1 2" key="1">
    <citation type="submission" date="2020-03" db="EMBL/GenBank/DDBJ databases">
        <title>Genomic Encyclopedia of Type Strains, Phase IV (KMG-IV): sequencing the most valuable type-strain genomes for metagenomic binning, comparative biology and taxonomic classification.</title>
        <authorList>
            <person name="Goeker M."/>
        </authorList>
    </citation>
    <scope>NUCLEOTIDE SEQUENCE [LARGE SCALE GENOMIC DNA]</scope>
    <source>
        <strain evidence="1 2">DSM 19867</strain>
    </source>
</reference>
<accession>A0A846N1A6</accession>
<gene>
    <name evidence="1" type="ORF">FHS83_002429</name>
</gene>
<evidence type="ECO:0000313" key="2">
    <source>
        <dbReference type="Proteomes" id="UP000570514"/>
    </source>
</evidence>
<sequence>MSSVAAPRDPAPVPAGIQHKPSLSAALIAPLKRLQDMNGRTVSPSDAANPYTALVALMD</sequence>
<dbReference type="RefSeq" id="WP_167083228.1">
    <property type="nucleotide sequence ID" value="NZ_BAAADC010000001.1"/>
</dbReference>
<dbReference type="EMBL" id="JAASRM010000001">
    <property type="protein sequence ID" value="NIK89111.1"/>
    <property type="molecule type" value="Genomic_DNA"/>
</dbReference>
<protein>
    <submittedName>
        <fullName evidence="1">Uncharacterized protein</fullName>
    </submittedName>
</protein>
<keyword evidence="2" id="KW-1185">Reference proteome</keyword>
<dbReference type="Proteomes" id="UP000570514">
    <property type="component" value="Unassembled WGS sequence"/>
</dbReference>
<organism evidence="1 2">
    <name type="scientific">Rhizomicrobium palustre</name>
    <dbReference type="NCBI Taxonomy" id="189966"/>
    <lineage>
        <taxon>Bacteria</taxon>
        <taxon>Pseudomonadati</taxon>
        <taxon>Pseudomonadota</taxon>
        <taxon>Alphaproteobacteria</taxon>
        <taxon>Micropepsales</taxon>
        <taxon>Micropepsaceae</taxon>
        <taxon>Rhizomicrobium</taxon>
    </lineage>
</organism>
<evidence type="ECO:0000313" key="1">
    <source>
        <dbReference type="EMBL" id="NIK89111.1"/>
    </source>
</evidence>